<evidence type="ECO:0000313" key="3">
    <source>
        <dbReference type="Proteomes" id="UP000316770"/>
    </source>
</evidence>
<dbReference type="AlphaFoldDB" id="A0A518IXW4"/>
<dbReference type="InterPro" id="IPR041657">
    <property type="entry name" value="HTH_17"/>
</dbReference>
<gene>
    <name evidence="2" type="ORF">Mal33_39370</name>
</gene>
<dbReference type="NCBIfam" id="TIGR01764">
    <property type="entry name" value="excise"/>
    <property type="match status" value="1"/>
</dbReference>
<keyword evidence="3" id="KW-1185">Reference proteome</keyword>
<protein>
    <submittedName>
        <fullName evidence="2">Helix-turn-helix domain protein</fullName>
    </submittedName>
</protein>
<dbReference type="GO" id="GO:0003677">
    <property type="term" value="F:DNA binding"/>
    <property type="evidence" value="ECO:0007669"/>
    <property type="project" value="InterPro"/>
</dbReference>
<dbReference type="EMBL" id="CP036318">
    <property type="protein sequence ID" value="QDV57921.1"/>
    <property type="molecule type" value="Genomic_DNA"/>
</dbReference>
<evidence type="ECO:0000259" key="1">
    <source>
        <dbReference type="Pfam" id="PF12728"/>
    </source>
</evidence>
<sequence length="148" mass="16393">MSVLDETFVPSETDIANAKEFSRAVARDIDPTSVITIQSTGDGRSIEVPKNVFDVLVKTLAIMAEGKAFSLIPVDKELTTQQAADILNVSRPFLSKVLDLGEIPHRKVGRNRRVKFRDLIEYKKKQEQSSKAALQSLADEAQELGMGY</sequence>
<name>A0A518IXW4_9BACT</name>
<feature type="domain" description="Helix-turn-helix" evidence="1">
    <location>
        <begin position="78"/>
        <end position="126"/>
    </location>
</feature>
<dbReference type="InterPro" id="IPR010093">
    <property type="entry name" value="SinI_DNA-bd"/>
</dbReference>
<proteinExistence type="predicted"/>
<dbReference type="Pfam" id="PF12728">
    <property type="entry name" value="HTH_17"/>
    <property type="match status" value="1"/>
</dbReference>
<evidence type="ECO:0000313" key="2">
    <source>
        <dbReference type="EMBL" id="QDV57921.1"/>
    </source>
</evidence>
<organism evidence="2 3">
    <name type="scientific">Rosistilla oblonga</name>
    <dbReference type="NCBI Taxonomy" id="2527990"/>
    <lineage>
        <taxon>Bacteria</taxon>
        <taxon>Pseudomonadati</taxon>
        <taxon>Planctomycetota</taxon>
        <taxon>Planctomycetia</taxon>
        <taxon>Pirellulales</taxon>
        <taxon>Pirellulaceae</taxon>
        <taxon>Rosistilla</taxon>
    </lineage>
</organism>
<reference evidence="2 3" key="1">
    <citation type="submission" date="2019-02" db="EMBL/GenBank/DDBJ databases">
        <title>Deep-cultivation of Planctomycetes and their phenomic and genomic characterization uncovers novel biology.</title>
        <authorList>
            <person name="Wiegand S."/>
            <person name="Jogler M."/>
            <person name="Boedeker C."/>
            <person name="Pinto D."/>
            <person name="Vollmers J."/>
            <person name="Rivas-Marin E."/>
            <person name="Kohn T."/>
            <person name="Peeters S.H."/>
            <person name="Heuer A."/>
            <person name="Rast P."/>
            <person name="Oberbeckmann S."/>
            <person name="Bunk B."/>
            <person name="Jeske O."/>
            <person name="Meyerdierks A."/>
            <person name="Storesund J.E."/>
            <person name="Kallscheuer N."/>
            <person name="Luecker S."/>
            <person name="Lage O.M."/>
            <person name="Pohl T."/>
            <person name="Merkel B.J."/>
            <person name="Hornburger P."/>
            <person name="Mueller R.-W."/>
            <person name="Bruemmer F."/>
            <person name="Labrenz M."/>
            <person name="Spormann A.M."/>
            <person name="Op den Camp H."/>
            <person name="Overmann J."/>
            <person name="Amann R."/>
            <person name="Jetten M.S.M."/>
            <person name="Mascher T."/>
            <person name="Medema M.H."/>
            <person name="Devos D.P."/>
            <person name="Kaster A.-K."/>
            <person name="Ovreas L."/>
            <person name="Rohde M."/>
            <person name="Galperin M.Y."/>
            <person name="Jogler C."/>
        </authorList>
    </citation>
    <scope>NUCLEOTIDE SEQUENCE [LARGE SCALE GENOMIC DNA]</scope>
    <source>
        <strain evidence="2 3">Mal33</strain>
    </source>
</reference>
<dbReference type="Proteomes" id="UP000316770">
    <property type="component" value="Chromosome"/>
</dbReference>
<accession>A0A518IXW4</accession>